<reference evidence="2 4" key="1">
    <citation type="journal article" date="2011" name="Nature">
        <title>The Medicago genome provides insight into the evolution of rhizobial symbioses.</title>
        <authorList>
            <person name="Young N.D."/>
            <person name="Debelle F."/>
            <person name="Oldroyd G.E."/>
            <person name="Geurts R."/>
            <person name="Cannon S.B."/>
            <person name="Udvardi M.K."/>
            <person name="Benedito V.A."/>
            <person name="Mayer K.F."/>
            <person name="Gouzy J."/>
            <person name="Schoof H."/>
            <person name="Van de Peer Y."/>
            <person name="Proost S."/>
            <person name="Cook D.R."/>
            <person name="Meyers B.C."/>
            <person name="Spannagl M."/>
            <person name="Cheung F."/>
            <person name="De Mita S."/>
            <person name="Krishnakumar V."/>
            <person name="Gundlach H."/>
            <person name="Zhou S."/>
            <person name="Mudge J."/>
            <person name="Bharti A.K."/>
            <person name="Murray J.D."/>
            <person name="Naoumkina M.A."/>
            <person name="Rosen B."/>
            <person name="Silverstein K.A."/>
            <person name="Tang H."/>
            <person name="Rombauts S."/>
            <person name="Zhao P.X."/>
            <person name="Zhou P."/>
            <person name="Barbe V."/>
            <person name="Bardou P."/>
            <person name="Bechner M."/>
            <person name="Bellec A."/>
            <person name="Berger A."/>
            <person name="Berges H."/>
            <person name="Bidwell S."/>
            <person name="Bisseling T."/>
            <person name="Choisne N."/>
            <person name="Couloux A."/>
            <person name="Denny R."/>
            <person name="Deshpande S."/>
            <person name="Dai X."/>
            <person name="Doyle J.J."/>
            <person name="Dudez A.M."/>
            <person name="Farmer A.D."/>
            <person name="Fouteau S."/>
            <person name="Franken C."/>
            <person name="Gibelin C."/>
            <person name="Gish J."/>
            <person name="Goldstein S."/>
            <person name="Gonzalez A.J."/>
            <person name="Green P.J."/>
            <person name="Hallab A."/>
            <person name="Hartog M."/>
            <person name="Hua A."/>
            <person name="Humphray S.J."/>
            <person name="Jeong D.H."/>
            <person name="Jing Y."/>
            <person name="Jocker A."/>
            <person name="Kenton S.M."/>
            <person name="Kim D.J."/>
            <person name="Klee K."/>
            <person name="Lai H."/>
            <person name="Lang C."/>
            <person name="Lin S."/>
            <person name="Macmil S.L."/>
            <person name="Magdelenat G."/>
            <person name="Matthews L."/>
            <person name="McCorrison J."/>
            <person name="Monaghan E.L."/>
            <person name="Mun J.H."/>
            <person name="Najar F.Z."/>
            <person name="Nicholson C."/>
            <person name="Noirot C."/>
            <person name="O'Bleness M."/>
            <person name="Paule C.R."/>
            <person name="Poulain J."/>
            <person name="Prion F."/>
            <person name="Qin B."/>
            <person name="Qu C."/>
            <person name="Retzel E.F."/>
            <person name="Riddle C."/>
            <person name="Sallet E."/>
            <person name="Samain S."/>
            <person name="Samson N."/>
            <person name="Sanders I."/>
            <person name="Saurat O."/>
            <person name="Scarpelli C."/>
            <person name="Schiex T."/>
            <person name="Segurens B."/>
            <person name="Severin A.J."/>
            <person name="Sherrier D.J."/>
            <person name="Shi R."/>
            <person name="Sims S."/>
            <person name="Singer S.R."/>
            <person name="Sinharoy S."/>
            <person name="Sterck L."/>
            <person name="Viollet A."/>
            <person name="Wang B.B."/>
            <person name="Wang K."/>
            <person name="Wang M."/>
            <person name="Wang X."/>
            <person name="Warfsmann J."/>
            <person name="Weissenbach J."/>
            <person name="White D.D."/>
            <person name="White J.D."/>
            <person name="Wiley G.B."/>
            <person name="Wincker P."/>
            <person name="Xing Y."/>
            <person name="Yang L."/>
            <person name="Yao Z."/>
            <person name="Ying F."/>
            <person name="Zhai J."/>
            <person name="Zhou L."/>
            <person name="Zuber A."/>
            <person name="Denarie J."/>
            <person name="Dixon R.A."/>
            <person name="May G.D."/>
            <person name="Schwartz D.C."/>
            <person name="Rogers J."/>
            <person name="Quetier F."/>
            <person name="Town C.D."/>
            <person name="Roe B.A."/>
        </authorList>
    </citation>
    <scope>NUCLEOTIDE SEQUENCE [LARGE SCALE GENOMIC DNA]</scope>
    <source>
        <strain evidence="2">A17</strain>
        <strain evidence="3 4">cv. Jemalong A17</strain>
    </source>
</reference>
<reference evidence="2 4" key="2">
    <citation type="journal article" date="2014" name="BMC Genomics">
        <title>An improved genome release (version Mt4.0) for the model legume Medicago truncatula.</title>
        <authorList>
            <person name="Tang H."/>
            <person name="Krishnakumar V."/>
            <person name="Bidwell S."/>
            <person name="Rosen B."/>
            <person name="Chan A."/>
            <person name="Zhou S."/>
            <person name="Gentzbittel L."/>
            <person name="Childs K.L."/>
            <person name="Yandell M."/>
            <person name="Gundlach H."/>
            <person name="Mayer K.F."/>
            <person name="Schwartz D.C."/>
            <person name="Town C.D."/>
        </authorList>
    </citation>
    <scope>GENOME REANNOTATION</scope>
    <source>
        <strain evidence="2">A17</strain>
        <strain evidence="3 4">cv. Jemalong A17</strain>
    </source>
</reference>
<proteinExistence type="predicted"/>
<dbReference type="EnsemblPlants" id="KEH38403">
    <property type="protein sequence ID" value="KEH38403"/>
    <property type="gene ID" value="MTR_2g070450"/>
</dbReference>
<keyword evidence="4" id="KW-1185">Reference proteome</keyword>
<gene>
    <name evidence="2" type="ordered locus">MTR_2g070450</name>
</gene>
<feature type="region of interest" description="Disordered" evidence="1">
    <location>
        <begin position="54"/>
        <end position="79"/>
    </location>
</feature>
<name>A0A072VAK3_MEDTR</name>
<evidence type="ECO:0000313" key="3">
    <source>
        <dbReference type="EnsemblPlants" id="KEH38403"/>
    </source>
</evidence>
<organism evidence="2 4">
    <name type="scientific">Medicago truncatula</name>
    <name type="common">Barrel medic</name>
    <name type="synonym">Medicago tribuloides</name>
    <dbReference type="NCBI Taxonomy" id="3880"/>
    <lineage>
        <taxon>Eukaryota</taxon>
        <taxon>Viridiplantae</taxon>
        <taxon>Streptophyta</taxon>
        <taxon>Embryophyta</taxon>
        <taxon>Tracheophyta</taxon>
        <taxon>Spermatophyta</taxon>
        <taxon>Magnoliopsida</taxon>
        <taxon>eudicotyledons</taxon>
        <taxon>Gunneridae</taxon>
        <taxon>Pentapetalae</taxon>
        <taxon>rosids</taxon>
        <taxon>fabids</taxon>
        <taxon>Fabales</taxon>
        <taxon>Fabaceae</taxon>
        <taxon>Papilionoideae</taxon>
        <taxon>50 kb inversion clade</taxon>
        <taxon>NPAAA clade</taxon>
        <taxon>Hologalegina</taxon>
        <taxon>IRL clade</taxon>
        <taxon>Trifolieae</taxon>
        <taxon>Medicago</taxon>
    </lineage>
</organism>
<dbReference type="AlphaFoldDB" id="A0A072VAK3"/>
<evidence type="ECO:0000313" key="4">
    <source>
        <dbReference type="Proteomes" id="UP000002051"/>
    </source>
</evidence>
<feature type="compositionally biased region" description="Basic and acidic residues" evidence="1">
    <location>
        <begin position="69"/>
        <end position="79"/>
    </location>
</feature>
<dbReference type="HOGENOM" id="CLU_2609614_0_0_1"/>
<evidence type="ECO:0000256" key="1">
    <source>
        <dbReference type="SAM" id="MobiDB-lite"/>
    </source>
</evidence>
<reference evidence="3" key="3">
    <citation type="submission" date="2015-04" db="UniProtKB">
        <authorList>
            <consortium name="EnsemblPlants"/>
        </authorList>
    </citation>
    <scope>IDENTIFICATION</scope>
    <source>
        <strain evidence="3">cv. Jemalong A17</strain>
    </source>
</reference>
<protein>
    <submittedName>
        <fullName evidence="2 3">Uncharacterized protein</fullName>
    </submittedName>
</protein>
<dbReference type="Proteomes" id="UP000002051">
    <property type="component" value="Chromosome 2"/>
</dbReference>
<dbReference type="EMBL" id="CM001218">
    <property type="protein sequence ID" value="KEH38403.1"/>
    <property type="molecule type" value="Genomic_DNA"/>
</dbReference>
<sequence>MIYNGDVRLITKALYIMVFDLNQRNTTFNGKSVFTNTLSLKSPREEAHPYLGVSMSRSPSSTGKCQNCKAEHCDPGSNP</sequence>
<feature type="compositionally biased region" description="Polar residues" evidence="1">
    <location>
        <begin position="55"/>
        <end position="65"/>
    </location>
</feature>
<accession>A0A072VAK3</accession>
<evidence type="ECO:0000313" key="2">
    <source>
        <dbReference type="EMBL" id="KEH38403.1"/>
    </source>
</evidence>